<feature type="domain" description="HD/PDEase" evidence="1">
    <location>
        <begin position="25"/>
        <end position="139"/>
    </location>
</feature>
<dbReference type="PANTHER" id="PTHR33594">
    <property type="entry name" value="SUPERFAMILY HYDROLASE, PUTATIVE (AFU_ORTHOLOGUE AFUA_1G03035)-RELATED"/>
    <property type="match status" value="1"/>
</dbReference>
<dbReference type="Proteomes" id="UP000460318">
    <property type="component" value="Unassembled WGS sequence"/>
</dbReference>
<sequence length="223" mass="25252">MATGEALDIIRQAEQFVQEELFGEASGHDWWHIERVRNTALDIAEKEHADTLVCELAALLHDIADEKLNESKEAGLDKVRSWLNGHTANTGLIEQVMEIISTMSYNGGQNPPMKTLEGEVVQDADRLDALGAIGIARTFAYSGAKGRIIHDPGLSHEVLAQEDYRSSSKTAIYHFYEKLLKLKDLMNTSYARELAEQRHAFMELYLQQFYSEWKIREVPDTAE</sequence>
<organism evidence="2 3">
    <name type="scientific">Paenibacillus dendrobii</name>
    <dbReference type="NCBI Taxonomy" id="2691084"/>
    <lineage>
        <taxon>Bacteria</taxon>
        <taxon>Bacillati</taxon>
        <taxon>Bacillota</taxon>
        <taxon>Bacilli</taxon>
        <taxon>Bacillales</taxon>
        <taxon>Paenibacillaceae</taxon>
        <taxon>Paenibacillus</taxon>
    </lineage>
</organism>
<gene>
    <name evidence="2" type="ORF">GRF59_11545</name>
</gene>
<comment type="caution">
    <text evidence="2">The sequence shown here is derived from an EMBL/GenBank/DDBJ whole genome shotgun (WGS) entry which is preliminary data.</text>
</comment>
<protein>
    <submittedName>
        <fullName evidence="2">HD domain-containing protein</fullName>
    </submittedName>
</protein>
<accession>A0A7X3ILJ0</accession>
<evidence type="ECO:0000259" key="1">
    <source>
        <dbReference type="SMART" id="SM00471"/>
    </source>
</evidence>
<dbReference type="Gene3D" id="1.20.58.1910">
    <property type="match status" value="1"/>
</dbReference>
<keyword evidence="3" id="KW-1185">Reference proteome</keyword>
<dbReference type="AlphaFoldDB" id="A0A7X3ILJ0"/>
<evidence type="ECO:0000313" key="2">
    <source>
        <dbReference type="EMBL" id="MWV44267.1"/>
    </source>
</evidence>
<dbReference type="Pfam" id="PF01966">
    <property type="entry name" value="HD"/>
    <property type="match status" value="1"/>
</dbReference>
<dbReference type="EMBL" id="WUBI01000001">
    <property type="protein sequence ID" value="MWV44267.1"/>
    <property type="molecule type" value="Genomic_DNA"/>
</dbReference>
<dbReference type="InterPro" id="IPR006674">
    <property type="entry name" value="HD_domain"/>
</dbReference>
<name>A0A7X3ILJ0_9BACL</name>
<dbReference type="CDD" id="cd00077">
    <property type="entry name" value="HDc"/>
    <property type="match status" value="1"/>
</dbReference>
<dbReference type="RefSeq" id="WP_160497699.1">
    <property type="nucleotide sequence ID" value="NZ_WUBI01000001.1"/>
</dbReference>
<dbReference type="SMART" id="SM00471">
    <property type="entry name" value="HDc"/>
    <property type="match status" value="1"/>
</dbReference>
<dbReference type="InterPro" id="IPR003607">
    <property type="entry name" value="HD/PDEase_dom"/>
</dbReference>
<dbReference type="PANTHER" id="PTHR33594:SF1">
    <property type="entry name" value="HD_PDEASE DOMAIN-CONTAINING PROTEIN"/>
    <property type="match status" value="1"/>
</dbReference>
<dbReference type="Gene3D" id="1.10.472.50">
    <property type="entry name" value="HD-domain/PDEase-like"/>
    <property type="match status" value="1"/>
</dbReference>
<dbReference type="SUPFAM" id="SSF109604">
    <property type="entry name" value="HD-domain/PDEase-like"/>
    <property type="match status" value="1"/>
</dbReference>
<proteinExistence type="predicted"/>
<evidence type="ECO:0000313" key="3">
    <source>
        <dbReference type="Proteomes" id="UP000460318"/>
    </source>
</evidence>
<reference evidence="2 3" key="1">
    <citation type="submission" date="2019-12" db="EMBL/GenBank/DDBJ databases">
        <title>Paenibacillus sp. nov., an endophytic bacterium isolated from the stem of Dendrobium.</title>
        <authorList>
            <person name="Zhao R."/>
        </authorList>
    </citation>
    <scope>NUCLEOTIDE SEQUENCE [LARGE SCALE GENOMIC DNA]</scope>
    <source>
        <strain evidence="2 3">HJL G12</strain>
    </source>
</reference>